<name>A0ABR3FEZ8_9AGAR</name>
<dbReference type="Proteomes" id="UP001465976">
    <property type="component" value="Unassembled WGS sequence"/>
</dbReference>
<dbReference type="InterPro" id="IPR001810">
    <property type="entry name" value="F-box_dom"/>
</dbReference>
<dbReference type="EMBL" id="JBAHYK010000454">
    <property type="protein sequence ID" value="KAL0573848.1"/>
    <property type="molecule type" value="Genomic_DNA"/>
</dbReference>
<dbReference type="PROSITE" id="PS50181">
    <property type="entry name" value="FBOX"/>
    <property type="match status" value="1"/>
</dbReference>
<dbReference type="SUPFAM" id="SSF52047">
    <property type="entry name" value="RNI-like"/>
    <property type="match status" value="1"/>
</dbReference>
<dbReference type="Gene3D" id="3.80.10.10">
    <property type="entry name" value="Ribonuclease Inhibitor"/>
    <property type="match status" value="1"/>
</dbReference>
<protein>
    <recommendedName>
        <fullName evidence="1">F-box domain-containing protein</fullName>
    </recommendedName>
</protein>
<evidence type="ECO:0000313" key="2">
    <source>
        <dbReference type="EMBL" id="KAL0573848.1"/>
    </source>
</evidence>
<dbReference type="InterPro" id="IPR032675">
    <property type="entry name" value="LRR_dom_sf"/>
</dbReference>
<feature type="domain" description="F-box" evidence="1">
    <location>
        <begin position="1"/>
        <end position="56"/>
    </location>
</feature>
<accession>A0ABR3FEZ8</accession>
<evidence type="ECO:0000259" key="1">
    <source>
        <dbReference type="PROSITE" id="PS50181"/>
    </source>
</evidence>
<comment type="caution">
    <text evidence="2">The sequence shown here is derived from an EMBL/GenBank/DDBJ whole genome shotgun (WGS) entry which is preliminary data.</text>
</comment>
<gene>
    <name evidence="2" type="ORF">V5O48_008088</name>
</gene>
<evidence type="ECO:0000313" key="3">
    <source>
        <dbReference type="Proteomes" id="UP001465976"/>
    </source>
</evidence>
<dbReference type="Gene3D" id="1.20.1280.50">
    <property type="match status" value="1"/>
</dbReference>
<reference evidence="2 3" key="1">
    <citation type="submission" date="2024-02" db="EMBL/GenBank/DDBJ databases">
        <title>A draft genome for the cacao thread blight pathogen Marasmius crinis-equi.</title>
        <authorList>
            <person name="Cohen S.P."/>
            <person name="Baruah I.K."/>
            <person name="Amoako-Attah I."/>
            <person name="Bukari Y."/>
            <person name="Meinhardt L.W."/>
            <person name="Bailey B.A."/>
        </authorList>
    </citation>
    <scope>NUCLEOTIDE SEQUENCE [LARGE SCALE GENOMIC DNA]</scope>
    <source>
        <strain evidence="2 3">GH-76</strain>
    </source>
</reference>
<keyword evidence="3" id="KW-1185">Reference proteome</keyword>
<proteinExistence type="predicted"/>
<sequence length="469" mass="52228">MSINHLPSGALAQIFYYYTTIDAPNPYELPRIITITSVCRYWRHLASTTPHFWDNIRVPFRFLGSPSQWTSRWLQLSYPLGISVYLELDLDPIADVGSPTRVRGGWEAGNRERGGQVPAPARAIDRETRLRTELHRVLALLVERENLPRLLRLQVLASPNVRLPPTDALAPLQAVAAPNLRELEVSFMNRAQDIAQRVIMVTPAATPSPTSPFAPFSSSRPSNTASVIPFPFQAIPNVTALALQGFPRIPYPLSNLTSLLLSNILPTETAFHSLSRDSPSLHTLVLHNLHSSIHDGGNEVVSQMVFGKLKKLVVGYAKEPSVPSQNQYPDRHFHVIPYVVAPMIEEMEIGYEDVQLQYVPDLTRMAPAPYGVASGLRSPTGPGIGFGGNFGSRRRLRVRLDYSRLLVSDWSVKESLTGEYFRNLESAGTPVDSVEVALPRRPDTGLSKIVRVDWRNGRSLRGKVDHAFQ</sequence>
<organism evidence="2 3">
    <name type="scientific">Marasmius crinis-equi</name>
    <dbReference type="NCBI Taxonomy" id="585013"/>
    <lineage>
        <taxon>Eukaryota</taxon>
        <taxon>Fungi</taxon>
        <taxon>Dikarya</taxon>
        <taxon>Basidiomycota</taxon>
        <taxon>Agaricomycotina</taxon>
        <taxon>Agaricomycetes</taxon>
        <taxon>Agaricomycetidae</taxon>
        <taxon>Agaricales</taxon>
        <taxon>Marasmiineae</taxon>
        <taxon>Marasmiaceae</taxon>
        <taxon>Marasmius</taxon>
    </lineage>
</organism>